<proteinExistence type="predicted"/>
<sequence>MVKRFFEHAFEVLVALVFRERRSDRGVETDHGTAVESTGLATDDEYEFGHYVEARPEVEQLRSDGRHDELEDLLRWCIELAEAEQLVVEDLANFGDLPAVFYTDLARLYRDANRYEDEVAVLERYVSTQERLGAPVESEVEAQYHRAQKRVAEWIRQ</sequence>
<name>M0CM56_9EURY</name>
<comment type="caution">
    <text evidence="1">The sequence shown here is derived from an EMBL/GenBank/DDBJ whole genome shotgun (WGS) entry which is preliminary data.</text>
</comment>
<dbReference type="eggNOG" id="arCOG12052">
    <property type="taxonomic scope" value="Archaea"/>
</dbReference>
<protein>
    <submittedName>
        <fullName evidence="1">Uncharacterized protein</fullName>
    </submittedName>
</protein>
<dbReference type="EMBL" id="AOIU01000033">
    <property type="protein sequence ID" value="ELZ23713.1"/>
    <property type="molecule type" value="Genomic_DNA"/>
</dbReference>
<dbReference type="AlphaFoldDB" id="M0CM56"/>
<evidence type="ECO:0000313" key="1">
    <source>
        <dbReference type="EMBL" id="ELZ23713.1"/>
    </source>
</evidence>
<gene>
    <name evidence="1" type="ORF">C475_15618</name>
</gene>
<reference evidence="1 2" key="1">
    <citation type="journal article" date="2014" name="PLoS Genet.">
        <title>Phylogenetically driven sequencing of extremely halophilic archaea reveals strategies for static and dynamic osmo-response.</title>
        <authorList>
            <person name="Becker E.A."/>
            <person name="Seitzer P.M."/>
            <person name="Tritt A."/>
            <person name="Larsen D."/>
            <person name="Krusor M."/>
            <person name="Yao A.I."/>
            <person name="Wu D."/>
            <person name="Madern D."/>
            <person name="Eisen J.A."/>
            <person name="Darling A.E."/>
            <person name="Facciotti M.T."/>
        </authorList>
    </citation>
    <scope>NUCLEOTIDE SEQUENCE [LARGE SCALE GENOMIC DNA]</scope>
    <source>
        <strain evidence="1 2">2-9-1</strain>
    </source>
</reference>
<accession>M0CM56</accession>
<keyword evidence="2" id="KW-1185">Reference proteome</keyword>
<dbReference type="Proteomes" id="UP000011626">
    <property type="component" value="Unassembled WGS sequence"/>
</dbReference>
<organism evidence="1 2">
    <name type="scientific">Halosimplex carlsbadense 2-9-1</name>
    <dbReference type="NCBI Taxonomy" id="797114"/>
    <lineage>
        <taxon>Archaea</taxon>
        <taxon>Methanobacteriati</taxon>
        <taxon>Methanobacteriota</taxon>
        <taxon>Stenosarchaea group</taxon>
        <taxon>Halobacteria</taxon>
        <taxon>Halobacteriales</taxon>
        <taxon>Haloarculaceae</taxon>
        <taxon>Halosimplex</taxon>
    </lineage>
</organism>
<evidence type="ECO:0000313" key="2">
    <source>
        <dbReference type="Proteomes" id="UP000011626"/>
    </source>
</evidence>